<evidence type="ECO:0000256" key="2">
    <source>
        <dbReference type="PIRSR" id="PIRSR016184-1"/>
    </source>
</evidence>
<dbReference type="SUPFAM" id="SSF54506">
    <property type="entry name" value="Diaminopimelate epimerase-like"/>
    <property type="match status" value="1"/>
</dbReference>
<evidence type="ECO:0000256" key="1">
    <source>
        <dbReference type="ARBA" id="ARBA00008270"/>
    </source>
</evidence>
<protein>
    <submittedName>
        <fullName evidence="3">Phenazine biosynthesis PhzC/PhzF protein</fullName>
    </submittedName>
</protein>
<proteinExistence type="inferred from homology"/>
<accession>A0A3M5WHL4</accession>
<dbReference type="AlphaFoldDB" id="A0A3M5WHL4"/>
<sequence>MADVGSISRCSPGCGRGTLVFYTGKDAPMRSFDFKQLDVFTDQPLLGNPLAAVLGADGLSDEQMAAFARWTNLSETTFLLKPTDPRADYRVRIFTTLEELPFAGHPTLGSCHAWLESGGVPRGEEIIQECGIGLVRIRKDAAGLAFTAPPLLRSGAVDATFVERIRLGLKLASESILDARWVDNGPGWVALRLKDRATVLALQPDHVQLDGLKIGVIGAWDADVDGVDAQFEVRAFVSGDGMAEDPVTGSLNAGIARWFLEEGLAPERYVVSQGTALGRKGRVSVQRAGEDIWVGGSTVTCIDGRVTL</sequence>
<dbReference type="PIRSF" id="PIRSF016184">
    <property type="entry name" value="PhzC_PhzF"/>
    <property type="match status" value="1"/>
</dbReference>
<dbReference type="InterPro" id="IPR003719">
    <property type="entry name" value="Phenazine_PhzF-like"/>
</dbReference>
<evidence type="ECO:0000313" key="3">
    <source>
        <dbReference type="EMBL" id="RMU70069.1"/>
    </source>
</evidence>
<gene>
    <name evidence="3" type="ORF">ALP23_04165</name>
</gene>
<dbReference type="GO" id="GO:0005737">
    <property type="term" value="C:cytoplasm"/>
    <property type="evidence" value="ECO:0007669"/>
    <property type="project" value="TreeGrafter"/>
</dbReference>
<dbReference type="PANTHER" id="PTHR13774:SF32">
    <property type="entry name" value="ANTISENSE-ENHANCING SEQUENCE 1"/>
    <property type="match status" value="1"/>
</dbReference>
<organism evidence="3 4">
    <name type="scientific">Pseudomonas syringae pv. apii</name>
    <dbReference type="NCBI Taxonomy" id="81036"/>
    <lineage>
        <taxon>Bacteria</taxon>
        <taxon>Pseudomonadati</taxon>
        <taxon>Pseudomonadota</taxon>
        <taxon>Gammaproteobacteria</taxon>
        <taxon>Pseudomonadales</taxon>
        <taxon>Pseudomonadaceae</taxon>
        <taxon>Pseudomonas</taxon>
    </lineage>
</organism>
<evidence type="ECO:0000313" key="4">
    <source>
        <dbReference type="Proteomes" id="UP000271152"/>
    </source>
</evidence>
<dbReference type="NCBIfam" id="TIGR00654">
    <property type="entry name" value="PhzF_family"/>
    <property type="match status" value="1"/>
</dbReference>
<comment type="caution">
    <text evidence="3">The sequence shown here is derived from an EMBL/GenBank/DDBJ whole genome shotgun (WGS) entry which is preliminary data.</text>
</comment>
<dbReference type="Pfam" id="PF02567">
    <property type="entry name" value="PhzC-PhzF"/>
    <property type="match status" value="1"/>
</dbReference>
<reference evidence="3 4" key="1">
    <citation type="submission" date="2018-08" db="EMBL/GenBank/DDBJ databases">
        <title>Recombination of ecologically and evolutionarily significant loci maintains genetic cohesion in the Pseudomonas syringae species complex.</title>
        <authorList>
            <person name="Dillon M."/>
            <person name="Thakur S."/>
            <person name="Almeida R.N.D."/>
            <person name="Weir B.S."/>
            <person name="Guttman D.S."/>
        </authorList>
    </citation>
    <scope>NUCLEOTIDE SEQUENCE [LARGE SCALE GENOMIC DNA]</scope>
    <source>
        <strain evidence="3 4">ICMP 11947</strain>
    </source>
</reference>
<dbReference type="GO" id="GO:0016853">
    <property type="term" value="F:isomerase activity"/>
    <property type="evidence" value="ECO:0007669"/>
    <property type="project" value="TreeGrafter"/>
</dbReference>
<dbReference type="EMBL" id="RBUG01000116">
    <property type="protein sequence ID" value="RMU70069.1"/>
    <property type="molecule type" value="Genomic_DNA"/>
</dbReference>
<dbReference type="Proteomes" id="UP000271152">
    <property type="component" value="Unassembled WGS sequence"/>
</dbReference>
<dbReference type="Gene3D" id="3.10.310.10">
    <property type="entry name" value="Diaminopimelate Epimerase, Chain A, domain 1"/>
    <property type="match status" value="2"/>
</dbReference>
<dbReference type="PANTHER" id="PTHR13774">
    <property type="entry name" value="PHENAZINE BIOSYNTHESIS PROTEIN"/>
    <property type="match status" value="1"/>
</dbReference>
<feature type="active site" evidence="2">
    <location>
        <position position="75"/>
    </location>
</feature>
<name>A0A3M5WHL4_9PSED</name>
<comment type="similarity">
    <text evidence="1">Belongs to the PhzF family.</text>
</comment>